<protein>
    <recommendedName>
        <fullName evidence="1">Microcystin LR degradation protein MlrC C-terminal domain-containing protein</fullName>
    </recommendedName>
</protein>
<name>A0A1K0JIB9_CUPNE</name>
<feature type="domain" description="Microcystin LR degradation protein MlrC C-terminal" evidence="1">
    <location>
        <begin position="2"/>
        <end position="66"/>
    </location>
</feature>
<dbReference type="EMBL" id="FMSH01000455">
    <property type="protein sequence ID" value="SCU91525.1"/>
    <property type="molecule type" value="Genomic_DNA"/>
</dbReference>
<evidence type="ECO:0000313" key="2">
    <source>
        <dbReference type="EMBL" id="SCU91525.1"/>
    </source>
</evidence>
<sequence>MASRAEQIYDVEPFAMHGLDVTGYKVVAIKGANHFRAGYRTVARQIISVDSEGLSTAAIASFPRERLAGEFWPLSDEVQFDGGADVA</sequence>
<reference evidence="2" key="1">
    <citation type="submission" date="2016-09" db="EMBL/GenBank/DDBJ databases">
        <authorList>
            <person name="Capua I."/>
            <person name="De Benedictis P."/>
            <person name="Joannis T."/>
            <person name="Lombin L.H."/>
            <person name="Cattoli G."/>
        </authorList>
    </citation>
    <scope>NUCLEOTIDE SEQUENCE</scope>
    <source>
        <strain evidence="2">B9</strain>
    </source>
</reference>
<accession>A0A1K0JIB9</accession>
<proteinExistence type="predicted"/>
<evidence type="ECO:0000259" key="1">
    <source>
        <dbReference type="Pfam" id="PF07171"/>
    </source>
</evidence>
<organism evidence="2">
    <name type="scientific">Cupriavidus necator</name>
    <name type="common">Alcaligenes eutrophus</name>
    <name type="synonym">Ralstonia eutropha</name>
    <dbReference type="NCBI Taxonomy" id="106590"/>
    <lineage>
        <taxon>Bacteria</taxon>
        <taxon>Pseudomonadati</taxon>
        <taxon>Pseudomonadota</taxon>
        <taxon>Betaproteobacteria</taxon>
        <taxon>Burkholderiales</taxon>
        <taxon>Burkholderiaceae</taxon>
        <taxon>Cupriavidus</taxon>
    </lineage>
</organism>
<gene>
    <name evidence="2" type="ORF">CNECB9_5080002</name>
</gene>
<dbReference type="InterPro" id="IPR010799">
    <property type="entry name" value="MlrC_C"/>
</dbReference>
<dbReference type="Pfam" id="PF07171">
    <property type="entry name" value="MlrC_C"/>
    <property type="match status" value="1"/>
</dbReference>
<dbReference type="AlphaFoldDB" id="A0A1K0JIB9"/>